<feature type="transmembrane region" description="Helical" evidence="4">
    <location>
        <begin position="79"/>
        <end position="98"/>
    </location>
</feature>
<gene>
    <name evidence="5" type="ORF">D9615_007536</name>
</gene>
<evidence type="ECO:0000256" key="1">
    <source>
        <dbReference type="ARBA" id="ARBA00022741"/>
    </source>
</evidence>
<dbReference type="Proteomes" id="UP000565441">
    <property type="component" value="Unassembled WGS sequence"/>
</dbReference>
<name>A0A8H5H7S6_9AGAR</name>
<keyword evidence="2" id="KW-0067">ATP-binding</keyword>
<dbReference type="EMBL" id="JAACJP010000021">
    <property type="protein sequence ID" value="KAF5378205.1"/>
    <property type="molecule type" value="Genomic_DNA"/>
</dbReference>
<keyword evidence="4" id="KW-0472">Membrane</keyword>
<dbReference type="GO" id="GO:0016020">
    <property type="term" value="C:membrane"/>
    <property type="evidence" value="ECO:0007669"/>
    <property type="project" value="TreeGrafter"/>
</dbReference>
<feature type="compositionally biased region" description="Low complexity" evidence="3">
    <location>
        <begin position="322"/>
        <end position="335"/>
    </location>
</feature>
<keyword evidence="6" id="KW-1185">Reference proteome</keyword>
<dbReference type="Gene3D" id="3.30.420.40">
    <property type="match status" value="1"/>
</dbReference>
<dbReference type="GO" id="GO:0005524">
    <property type="term" value="F:ATP binding"/>
    <property type="evidence" value="ECO:0007669"/>
    <property type="project" value="UniProtKB-KW"/>
</dbReference>
<evidence type="ECO:0000313" key="5">
    <source>
        <dbReference type="EMBL" id="KAF5378205.1"/>
    </source>
</evidence>
<organism evidence="5 6">
    <name type="scientific">Tricholomella constricta</name>
    <dbReference type="NCBI Taxonomy" id="117010"/>
    <lineage>
        <taxon>Eukaryota</taxon>
        <taxon>Fungi</taxon>
        <taxon>Dikarya</taxon>
        <taxon>Basidiomycota</taxon>
        <taxon>Agaricomycotina</taxon>
        <taxon>Agaricomycetes</taxon>
        <taxon>Agaricomycetidae</taxon>
        <taxon>Agaricales</taxon>
        <taxon>Tricholomatineae</taxon>
        <taxon>Lyophyllaceae</taxon>
        <taxon>Tricholomella</taxon>
    </lineage>
</organism>
<protein>
    <submittedName>
        <fullName evidence="5">Uncharacterized protein</fullName>
    </submittedName>
</protein>
<dbReference type="GO" id="GO:0140662">
    <property type="term" value="F:ATP-dependent protein folding chaperone"/>
    <property type="evidence" value="ECO:0007669"/>
    <property type="project" value="InterPro"/>
</dbReference>
<feature type="region of interest" description="Disordered" evidence="3">
    <location>
        <begin position="130"/>
        <end position="168"/>
    </location>
</feature>
<dbReference type="PANTHER" id="PTHR24223:SF415">
    <property type="entry name" value="FI20190P1"/>
    <property type="match status" value="1"/>
</dbReference>
<evidence type="ECO:0000256" key="3">
    <source>
        <dbReference type="SAM" id="MobiDB-lite"/>
    </source>
</evidence>
<evidence type="ECO:0000256" key="4">
    <source>
        <dbReference type="SAM" id="Phobius"/>
    </source>
</evidence>
<reference evidence="5 6" key="1">
    <citation type="journal article" date="2020" name="ISME J.">
        <title>Uncovering the hidden diversity of litter-decomposition mechanisms in mushroom-forming fungi.</title>
        <authorList>
            <person name="Floudas D."/>
            <person name="Bentzer J."/>
            <person name="Ahren D."/>
            <person name="Johansson T."/>
            <person name="Persson P."/>
            <person name="Tunlid A."/>
        </authorList>
    </citation>
    <scope>NUCLEOTIDE SEQUENCE [LARGE SCALE GENOMIC DNA]</scope>
    <source>
        <strain evidence="5 6">CBS 661.87</strain>
    </source>
</reference>
<dbReference type="OrthoDB" id="6500128at2759"/>
<dbReference type="Pfam" id="PF00012">
    <property type="entry name" value="HSP70"/>
    <property type="match status" value="2"/>
</dbReference>
<evidence type="ECO:0000313" key="6">
    <source>
        <dbReference type="Proteomes" id="UP000565441"/>
    </source>
</evidence>
<feature type="region of interest" description="Disordered" evidence="3">
    <location>
        <begin position="292"/>
        <end position="396"/>
    </location>
</feature>
<dbReference type="InterPro" id="IPR027417">
    <property type="entry name" value="P-loop_NTPase"/>
</dbReference>
<feature type="compositionally biased region" description="Low complexity" evidence="3">
    <location>
        <begin position="140"/>
        <end position="163"/>
    </location>
</feature>
<dbReference type="GO" id="GO:0042626">
    <property type="term" value="F:ATPase-coupled transmembrane transporter activity"/>
    <property type="evidence" value="ECO:0007669"/>
    <property type="project" value="TreeGrafter"/>
</dbReference>
<dbReference type="AlphaFoldDB" id="A0A8H5H7S6"/>
<evidence type="ECO:0000256" key="2">
    <source>
        <dbReference type="ARBA" id="ARBA00022840"/>
    </source>
</evidence>
<dbReference type="Gene3D" id="3.40.50.300">
    <property type="entry name" value="P-loop containing nucleotide triphosphate hydrolases"/>
    <property type="match status" value="1"/>
</dbReference>
<accession>A0A8H5H7S6</accession>
<dbReference type="InterPro" id="IPR050173">
    <property type="entry name" value="ABC_transporter_C-like"/>
</dbReference>
<feature type="compositionally biased region" description="Pro residues" evidence="3">
    <location>
        <begin position="308"/>
        <end position="321"/>
    </location>
</feature>
<dbReference type="SUPFAM" id="SSF52540">
    <property type="entry name" value="P-loop containing nucleoside triphosphate hydrolases"/>
    <property type="match status" value="1"/>
</dbReference>
<sequence>MPEYCGEQKEFSPEEISSMILLKIKETAESYLDTTTNNAVITSCVAAQFSLDPSNGMGVVLCSDSGPFDFRDPCVRSSWSVLLPALLVFALCLFSLPLPTQLQHLFAILARPFRTYLTLDEAETLDADVTEKNKGDAADSDTTSSRSGAPSRSCSSGSQSRPVRWGDSAGGGGRCMIMRCLGRGGFPPGELSVITARLERLRSWQITLLPSSGGGGGQIIMSKDPYHLDAHGLAHAISYTAQAPWLRHQSTRDNILFGAPLEEERYGAVVEACALGPDLGVLEDGDAMEIGARGVSLSGGGGGRKRVPPSPTPPPRLPHPHPSSLTTLLSSLPNTTLPPRPAPTQTRSSRSLVPRFGPVLASVTSTSDTDVDTEVPSQTPHCPHALPQPQTRSSRSLVPRFGPVLASVTSTSDVDVDTDDIDGAFRNLLRIINEPTMAAIAYGLDKFAKVCSRVEDSKVPSPVTIGLLIQGLGCTSRMEEVRYAYTVA</sequence>
<dbReference type="InterPro" id="IPR013126">
    <property type="entry name" value="Hsp_70_fam"/>
</dbReference>
<keyword evidence="4" id="KW-1133">Transmembrane helix</keyword>
<keyword evidence="1" id="KW-0547">Nucleotide-binding</keyword>
<comment type="caution">
    <text evidence="5">The sequence shown here is derived from an EMBL/GenBank/DDBJ whole genome shotgun (WGS) entry which is preliminary data.</text>
</comment>
<proteinExistence type="predicted"/>
<keyword evidence="4" id="KW-0812">Transmembrane</keyword>
<dbReference type="PANTHER" id="PTHR24223">
    <property type="entry name" value="ATP-BINDING CASSETTE SUB-FAMILY C"/>
    <property type="match status" value="1"/>
</dbReference>